<dbReference type="EMBL" id="BAAAHD010000025">
    <property type="protein sequence ID" value="GAA0566690.1"/>
    <property type="molecule type" value="Genomic_DNA"/>
</dbReference>
<evidence type="ECO:0000313" key="2">
    <source>
        <dbReference type="EMBL" id="MBB4774892.1"/>
    </source>
</evidence>
<proteinExistence type="predicted"/>
<organism evidence="2 3">
    <name type="scientific">Actinomadura livida</name>
    <dbReference type="NCBI Taxonomy" id="79909"/>
    <lineage>
        <taxon>Bacteria</taxon>
        <taxon>Bacillati</taxon>
        <taxon>Actinomycetota</taxon>
        <taxon>Actinomycetes</taxon>
        <taxon>Streptosporangiales</taxon>
        <taxon>Thermomonosporaceae</taxon>
        <taxon>Actinomadura</taxon>
    </lineage>
</organism>
<dbReference type="Proteomes" id="UP000549343">
    <property type="component" value="Unassembled WGS sequence"/>
</dbReference>
<dbReference type="Proteomes" id="UP001501427">
    <property type="component" value="Unassembled WGS sequence"/>
</dbReference>
<dbReference type="AlphaFoldDB" id="A0A7W7MYI7"/>
<protein>
    <submittedName>
        <fullName evidence="2">Uncharacterized protein</fullName>
    </submittedName>
</protein>
<dbReference type="EMBL" id="JACHMV010000001">
    <property type="protein sequence ID" value="MBB4774892.1"/>
    <property type="molecule type" value="Genomic_DNA"/>
</dbReference>
<gene>
    <name evidence="2" type="ORF">F4557_003310</name>
    <name evidence="1" type="ORF">GCM10009546_31380</name>
</gene>
<name>A0A7W7MYI7_9ACTN</name>
<evidence type="ECO:0000313" key="1">
    <source>
        <dbReference type="EMBL" id="GAA0566690.1"/>
    </source>
</evidence>
<keyword evidence="4" id="KW-1185">Reference proteome</keyword>
<comment type="caution">
    <text evidence="2">The sequence shown here is derived from an EMBL/GenBank/DDBJ whole genome shotgun (WGS) entry which is preliminary data.</text>
</comment>
<sequence>MSGDAQRARIADELEMRGSPLCDCARHGPAFSRATGAAIAHHCGCAAVRASALARRAASATRHARECGCDQADREAALYWEREFAARRPGGHVPGSGAC</sequence>
<reference evidence="1" key="3">
    <citation type="submission" date="2023-12" db="EMBL/GenBank/DDBJ databases">
        <authorList>
            <person name="Sun Q."/>
            <person name="Inoue M."/>
        </authorList>
    </citation>
    <scope>NUCLEOTIDE SEQUENCE</scope>
    <source>
        <strain evidence="1">JCM 10667</strain>
    </source>
</reference>
<accession>A0A7W7MYI7</accession>
<reference evidence="1 4" key="1">
    <citation type="journal article" date="2019" name="Int. J. Syst. Evol. Microbiol.">
        <title>The Global Catalogue of Microorganisms (GCM) 10K type strain sequencing project: providing services to taxonomists for standard genome sequencing and annotation.</title>
        <authorList>
            <consortium name="The Broad Institute Genomics Platform"/>
            <consortium name="The Broad Institute Genome Sequencing Center for Infectious Disease"/>
            <person name="Wu L."/>
            <person name="Ma J."/>
        </authorList>
    </citation>
    <scope>NUCLEOTIDE SEQUENCE [LARGE SCALE GENOMIC DNA]</scope>
    <source>
        <strain evidence="1 4">JCM 10667</strain>
    </source>
</reference>
<dbReference type="RefSeq" id="WP_184883829.1">
    <property type="nucleotide sequence ID" value="NZ_BAAAHD010000025.1"/>
</dbReference>
<evidence type="ECO:0000313" key="3">
    <source>
        <dbReference type="Proteomes" id="UP000549343"/>
    </source>
</evidence>
<evidence type="ECO:0000313" key="4">
    <source>
        <dbReference type="Proteomes" id="UP001501427"/>
    </source>
</evidence>
<reference evidence="2 3" key="2">
    <citation type="submission" date="2020-08" db="EMBL/GenBank/DDBJ databases">
        <title>Sequencing the genomes of 1000 actinobacteria strains.</title>
        <authorList>
            <person name="Klenk H.-P."/>
        </authorList>
    </citation>
    <scope>NUCLEOTIDE SEQUENCE [LARGE SCALE GENOMIC DNA]</scope>
    <source>
        <strain evidence="2 3">DSM 44772</strain>
    </source>
</reference>